<dbReference type="GO" id="GO:0016616">
    <property type="term" value="F:oxidoreductase activity, acting on the CH-OH group of donors, NAD or NADP as acceptor"/>
    <property type="evidence" value="ECO:0007669"/>
    <property type="project" value="TreeGrafter"/>
</dbReference>
<comment type="similarity">
    <text evidence="1">Belongs to the short-chain dehydrogenases/reductases (SDR) family.</text>
</comment>
<dbReference type="PROSITE" id="PS00061">
    <property type="entry name" value="ADH_SHORT"/>
    <property type="match status" value="1"/>
</dbReference>
<dbReference type="CDD" id="cd05233">
    <property type="entry name" value="SDR_c"/>
    <property type="match status" value="1"/>
</dbReference>
<evidence type="ECO:0000313" key="2">
    <source>
        <dbReference type="EMBL" id="CAB4589169.1"/>
    </source>
</evidence>
<evidence type="ECO:0000256" key="1">
    <source>
        <dbReference type="ARBA" id="ARBA00006484"/>
    </source>
</evidence>
<dbReference type="PRINTS" id="PR00081">
    <property type="entry name" value="GDHRDH"/>
</dbReference>
<dbReference type="InterPro" id="IPR002347">
    <property type="entry name" value="SDR_fam"/>
</dbReference>
<protein>
    <submittedName>
        <fullName evidence="2">Unannotated protein</fullName>
    </submittedName>
</protein>
<accession>A0A6J6FN77</accession>
<proteinExistence type="inferred from homology"/>
<reference evidence="2" key="1">
    <citation type="submission" date="2020-05" db="EMBL/GenBank/DDBJ databases">
        <authorList>
            <person name="Chiriac C."/>
            <person name="Salcher M."/>
            <person name="Ghai R."/>
            <person name="Kavagutti S V."/>
        </authorList>
    </citation>
    <scope>NUCLEOTIDE SEQUENCE</scope>
</reference>
<dbReference type="InterPro" id="IPR036291">
    <property type="entry name" value="NAD(P)-bd_dom_sf"/>
</dbReference>
<gene>
    <name evidence="2" type="ORF">UFOPK1722_01544</name>
</gene>
<dbReference type="AlphaFoldDB" id="A0A6J6FN77"/>
<sequence length="305" mass="32849">MGQFSGKTVLITGASYGLGEGFAEGFAKEGADLVLTARSKDMLEAVAERCRALGSKVTVVTGDVAVEEDVVRVVTTGIEAHGKIDVLINNAGVSDLRGLAAEQYDTATWNWILSIDLTGAFMFLREVGRHMLERRSGSIVNICSIMGSGANESNIIAYAAAKGGLRNVTMQVGCEWADRGVRVNSVSPGFIITEMVRPALEGMGMDKWIASRTPMRRIGELHEIVGPVMFLASDAASYITGHDLLVDGGTNAANGYYQIPPIHHEWNKATTPRVGEGYPGVQPRPDWYQVMEHGIPGLHYPMPEA</sequence>
<dbReference type="EMBL" id="CAEZTS010000161">
    <property type="protein sequence ID" value="CAB4589169.1"/>
    <property type="molecule type" value="Genomic_DNA"/>
</dbReference>
<name>A0A6J6FN77_9ZZZZ</name>
<dbReference type="FunFam" id="3.40.50.720:FF:000084">
    <property type="entry name" value="Short-chain dehydrogenase reductase"/>
    <property type="match status" value="1"/>
</dbReference>
<dbReference type="Pfam" id="PF13561">
    <property type="entry name" value="adh_short_C2"/>
    <property type="match status" value="1"/>
</dbReference>
<dbReference type="SUPFAM" id="SSF51735">
    <property type="entry name" value="NAD(P)-binding Rossmann-fold domains"/>
    <property type="match status" value="1"/>
</dbReference>
<organism evidence="2">
    <name type="scientific">freshwater metagenome</name>
    <dbReference type="NCBI Taxonomy" id="449393"/>
    <lineage>
        <taxon>unclassified sequences</taxon>
        <taxon>metagenomes</taxon>
        <taxon>ecological metagenomes</taxon>
    </lineage>
</organism>
<dbReference type="PANTHER" id="PTHR42760">
    <property type="entry name" value="SHORT-CHAIN DEHYDROGENASES/REDUCTASES FAMILY MEMBER"/>
    <property type="match status" value="1"/>
</dbReference>
<dbReference type="PRINTS" id="PR00080">
    <property type="entry name" value="SDRFAMILY"/>
</dbReference>
<dbReference type="Gene3D" id="3.40.50.720">
    <property type="entry name" value="NAD(P)-binding Rossmann-like Domain"/>
    <property type="match status" value="1"/>
</dbReference>
<dbReference type="InterPro" id="IPR020904">
    <property type="entry name" value="Sc_DH/Rdtase_CS"/>
</dbReference>